<gene>
    <name evidence="1" type="ORF">EOD43_06020</name>
</gene>
<dbReference type="AlphaFoldDB" id="A0A437M6U5"/>
<accession>A0A437M6U5</accession>
<evidence type="ECO:0000313" key="1">
    <source>
        <dbReference type="EMBL" id="RVT93431.1"/>
    </source>
</evidence>
<evidence type="ECO:0000313" key="2">
    <source>
        <dbReference type="Proteomes" id="UP000282971"/>
    </source>
</evidence>
<sequence>MDDNIFRYGEWLPQRLKRGDRTITPSELARRRSVVSIDKDYNELLRYSPPARINKILNEQRLELRVLRALYDDLKMGYIRAFVPIMPTDTIYLIPCQAWPSRRMYAVGELKNGRFSKKRDDWLHYPAIPAWAVDAPICFLERDAINWIKLNRKVVPDLGDTRPYATDEELRQFLEECGPSLINLAAAKLELLASKQLNRRIPQKRFRAMHRELRQSIRQGA</sequence>
<reference evidence="1 2" key="1">
    <citation type="submission" date="2019-01" db="EMBL/GenBank/DDBJ databases">
        <authorList>
            <person name="Chen W.-M."/>
        </authorList>
    </citation>
    <scope>NUCLEOTIDE SEQUENCE [LARGE SCALE GENOMIC DNA]</scope>
    <source>
        <strain evidence="1 2">CCP-7</strain>
    </source>
</reference>
<comment type="caution">
    <text evidence="1">The sequence shown here is derived from an EMBL/GenBank/DDBJ whole genome shotgun (WGS) entry which is preliminary data.</text>
</comment>
<dbReference type="RefSeq" id="WP_127742032.1">
    <property type="nucleotide sequence ID" value="NZ_SACN01000001.1"/>
</dbReference>
<proteinExistence type="predicted"/>
<keyword evidence="2" id="KW-1185">Reference proteome</keyword>
<protein>
    <submittedName>
        <fullName evidence="1">Uncharacterized protein</fullName>
    </submittedName>
</protein>
<dbReference type="EMBL" id="SACN01000001">
    <property type="protein sequence ID" value="RVT93431.1"/>
    <property type="molecule type" value="Genomic_DNA"/>
</dbReference>
<name>A0A437M6U5_9SPHN</name>
<dbReference type="Proteomes" id="UP000282971">
    <property type="component" value="Unassembled WGS sequence"/>
</dbReference>
<organism evidence="1 2">
    <name type="scientific">Sphingomonas crocodyli</name>
    <dbReference type="NCBI Taxonomy" id="1979270"/>
    <lineage>
        <taxon>Bacteria</taxon>
        <taxon>Pseudomonadati</taxon>
        <taxon>Pseudomonadota</taxon>
        <taxon>Alphaproteobacteria</taxon>
        <taxon>Sphingomonadales</taxon>
        <taxon>Sphingomonadaceae</taxon>
        <taxon>Sphingomonas</taxon>
    </lineage>
</organism>